<keyword evidence="4" id="KW-1185">Reference proteome</keyword>
<sequence length="248" mass="27900">MNLDEKTQAWHADARLSPAVRTRLSQRPPEAPRRPVPLVVRYSLAAVVGIGLGVGFVNRHRLGTTTTSRITEQQSADLPRDFKAIQALLTPVTAPKDARYDVILFTDFECPSCKVAHSQVRKLPQIRLSICPFPLVTIHPDAFRFAWIMELAIAQGRFSSTADAFERDFDTLKTLSDADICKRLKLNMTNYNEEHMAAFRRVQTQWDGAKAHGIKQTPTFWVRDLQTGDVREATGIKNFQALVSGVQK</sequence>
<proteinExistence type="predicted"/>
<gene>
    <name evidence="3" type="ORF">HNQ39_004168</name>
</gene>
<organism evidence="3 4">
    <name type="scientific">Armatimonas rosea</name>
    <dbReference type="NCBI Taxonomy" id="685828"/>
    <lineage>
        <taxon>Bacteria</taxon>
        <taxon>Bacillati</taxon>
        <taxon>Armatimonadota</taxon>
        <taxon>Armatimonadia</taxon>
        <taxon>Armatimonadales</taxon>
        <taxon>Armatimonadaceae</taxon>
        <taxon>Armatimonas</taxon>
    </lineage>
</organism>
<evidence type="ECO:0000313" key="3">
    <source>
        <dbReference type="EMBL" id="MBB6052347.1"/>
    </source>
</evidence>
<dbReference type="Gene3D" id="3.40.30.10">
    <property type="entry name" value="Glutaredoxin"/>
    <property type="match status" value="1"/>
</dbReference>
<reference evidence="3 4" key="1">
    <citation type="submission" date="2020-08" db="EMBL/GenBank/DDBJ databases">
        <title>Genomic Encyclopedia of Type Strains, Phase IV (KMG-IV): sequencing the most valuable type-strain genomes for metagenomic binning, comparative biology and taxonomic classification.</title>
        <authorList>
            <person name="Goeker M."/>
        </authorList>
    </citation>
    <scope>NUCLEOTIDE SEQUENCE [LARGE SCALE GENOMIC DNA]</scope>
    <source>
        <strain evidence="3 4">DSM 23562</strain>
    </source>
</reference>
<dbReference type="SUPFAM" id="SSF52833">
    <property type="entry name" value="Thioredoxin-like"/>
    <property type="match status" value="1"/>
</dbReference>
<keyword evidence="3" id="KW-0413">Isomerase</keyword>
<dbReference type="GO" id="GO:0016853">
    <property type="term" value="F:isomerase activity"/>
    <property type="evidence" value="ECO:0007669"/>
    <property type="project" value="UniProtKB-KW"/>
</dbReference>
<protein>
    <submittedName>
        <fullName evidence="3">Protein-disulfide isomerase</fullName>
    </submittedName>
</protein>
<feature type="domain" description="Thioredoxin-like fold" evidence="2">
    <location>
        <begin position="96"/>
        <end position="227"/>
    </location>
</feature>
<evidence type="ECO:0000313" key="4">
    <source>
        <dbReference type="Proteomes" id="UP000520814"/>
    </source>
</evidence>
<keyword evidence="1" id="KW-1133">Transmembrane helix</keyword>
<evidence type="ECO:0000256" key="1">
    <source>
        <dbReference type="SAM" id="Phobius"/>
    </source>
</evidence>
<dbReference type="RefSeq" id="WP_184201225.1">
    <property type="nucleotide sequence ID" value="NZ_JACHGW010000004.1"/>
</dbReference>
<dbReference type="InterPro" id="IPR012336">
    <property type="entry name" value="Thioredoxin-like_fold"/>
</dbReference>
<keyword evidence="1" id="KW-0812">Transmembrane</keyword>
<feature type="transmembrane region" description="Helical" evidence="1">
    <location>
        <begin position="39"/>
        <end position="57"/>
    </location>
</feature>
<dbReference type="InterPro" id="IPR036249">
    <property type="entry name" value="Thioredoxin-like_sf"/>
</dbReference>
<dbReference type="EMBL" id="JACHGW010000004">
    <property type="protein sequence ID" value="MBB6052347.1"/>
    <property type="molecule type" value="Genomic_DNA"/>
</dbReference>
<dbReference type="Proteomes" id="UP000520814">
    <property type="component" value="Unassembled WGS sequence"/>
</dbReference>
<comment type="caution">
    <text evidence="3">The sequence shown here is derived from an EMBL/GenBank/DDBJ whole genome shotgun (WGS) entry which is preliminary data.</text>
</comment>
<evidence type="ECO:0000259" key="2">
    <source>
        <dbReference type="Pfam" id="PF13462"/>
    </source>
</evidence>
<dbReference type="AlphaFoldDB" id="A0A7W9ST32"/>
<name>A0A7W9ST32_ARMRO</name>
<keyword evidence="1" id="KW-0472">Membrane</keyword>
<accession>A0A7W9ST32</accession>
<dbReference type="Pfam" id="PF13462">
    <property type="entry name" value="Thioredoxin_4"/>
    <property type="match status" value="1"/>
</dbReference>